<gene>
    <name evidence="2" type="ORF">AB6A40_002492</name>
</gene>
<feature type="compositionally biased region" description="Acidic residues" evidence="1">
    <location>
        <begin position="1"/>
        <end position="25"/>
    </location>
</feature>
<comment type="caution">
    <text evidence="2">The sequence shown here is derived from an EMBL/GenBank/DDBJ whole genome shotgun (WGS) entry which is preliminary data.</text>
</comment>
<dbReference type="InterPro" id="IPR027707">
    <property type="entry name" value="TNNT"/>
</dbReference>
<dbReference type="InterPro" id="IPR038077">
    <property type="entry name" value="Troponin_sf"/>
</dbReference>
<feature type="region of interest" description="Disordered" evidence="1">
    <location>
        <begin position="263"/>
        <end position="416"/>
    </location>
</feature>
<feature type="region of interest" description="Disordered" evidence="1">
    <location>
        <begin position="1"/>
        <end position="170"/>
    </location>
</feature>
<dbReference type="PANTHER" id="PTHR11521:SF7">
    <property type="entry name" value="TROPONIN T"/>
    <property type="match status" value="1"/>
</dbReference>
<feature type="compositionally biased region" description="Low complexity" evidence="1">
    <location>
        <begin position="151"/>
        <end position="160"/>
    </location>
</feature>
<protein>
    <recommendedName>
        <fullName evidence="4">Troponin T</fullName>
    </recommendedName>
</protein>
<keyword evidence="3" id="KW-1185">Reference proteome</keyword>
<feature type="compositionally biased region" description="Basic and acidic residues" evidence="1">
    <location>
        <begin position="62"/>
        <end position="144"/>
    </location>
</feature>
<dbReference type="PANTHER" id="PTHR11521">
    <property type="entry name" value="TROPONIN T"/>
    <property type="match status" value="1"/>
</dbReference>
<feature type="compositionally biased region" description="Basic and acidic residues" evidence="1">
    <location>
        <begin position="331"/>
        <end position="347"/>
    </location>
</feature>
<organism evidence="2 3">
    <name type="scientific">Gnathostoma spinigerum</name>
    <dbReference type="NCBI Taxonomy" id="75299"/>
    <lineage>
        <taxon>Eukaryota</taxon>
        <taxon>Metazoa</taxon>
        <taxon>Ecdysozoa</taxon>
        <taxon>Nematoda</taxon>
        <taxon>Chromadorea</taxon>
        <taxon>Rhabditida</taxon>
        <taxon>Spirurina</taxon>
        <taxon>Gnathostomatomorpha</taxon>
        <taxon>Gnathostomatoidea</taxon>
        <taxon>Gnathostomatidae</taxon>
        <taxon>Gnathostoma</taxon>
    </lineage>
</organism>
<name>A0ABD6E6W2_9BILA</name>
<sequence>MSEEEEPYSEEEEEEDAEEQEAEEVDTGHQEEKAPKRPQEQAEKQPAEMTEAEQAMLTAKKRHEEEEAQKTKDYEEKRRLERERDEEELRALKEKQQRRRQEREEEERAFAEKRREEEERRRQEEEERKQRVEADKRRKEEERRKRQQMMAGSFAGATSGAGSGRNFEVPKKGELAEKFGNLTQTTKAHEMTKEQQEEAKKAYLAAVSHDVDVSELLPNDLKEKIKSLHARICKLEADKYDLEKRHERQEYDLKELHERERQVARNKALKKGLDPEEAAASIHPPKVSVASKFDRQIDRRSYGDRRNIYENPIIKKPMKIAHGTARPPPEWGRRDNEELEQLRKNLEPPKYVEQVRAEGDAAKPPVAPIPLVVPDVDAVEEDETSAPPAPEPVEEEPAPEAPPPKPKKSGKKGVKA</sequence>
<accession>A0ABD6E6W2</accession>
<evidence type="ECO:0000313" key="3">
    <source>
        <dbReference type="Proteomes" id="UP001608902"/>
    </source>
</evidence>
<dbReference type="EMBL" id="JBGFUD010001125">
    <property type="protein sequence ID" value="MFH4975783.1"/>
    <property type="molecule type" value="Genomic_DNA"/>
</dbReference>
<dbReference type="SUPFAM" id="SSF90250">
    <property type="entry name" value="Troponin coil-coiled subunits"/>
    <property type="match status" value="1"/>
</dbReference>
<evidence type="ECO:0000256" key="1">
    <source>
        <dbReference type="SAM" id="MobiDB-lite"/>
    </source>
</evidence>
<evidence type="ECO:0008006" key="4">
    <source>
        <dbReference type="Google" id="ProtNLM"/>
    </source>
</evidence>
<dbReference type="Proteomes" id="UP001608902">
    <property type="component" value="Unassembled WGS sequence"/>
</dbReference>
<feature type="compositionally biased region" description="Basic residues" evidence="1">
    <location>
        <begin position="405"/>
        <end position="416"/>
    </location>
</feature>
<proteinExistence type="predicted"/>
<evidence type="ECO:0000313" key="2">
    <source>
        <dbReference type="EMBL" id="MFH4975783.1"/>
    </source>
</evidence>
<dbReference type="Gene3D" id="1.20.5.350">
    <property type="match status" value="1"/>
</dbReference>
<feature type="compositionally biased region" description="Basic and acidic residues" evidence="1">
    <location>
        <begin position="292"/>
        <end position="308"/>
    </location>
</feature>
<dbReference type="AlphaFoldDB" id="A0ABD6E6W2"/>
<feature type="compositionally biased region" description="Basic and acidic residues" evidence="1">
    <location>
        <begin position="26"/>
        <end position="46"/>
    </location>
</feature>
<reference evidence="2 3" key="1">
    <citation type="submission" date="2024-08" db="EMBL/GenBank/DDBJ databases">
        <title>Gnathostoma spinigerum genome.</title>
        <authorList>
            <person name="Gonzalez-Bertolin B."/>
            <person name="Monzon S."/>
            <person name="Zaballos A."/>
            <person name="Jimenez P."/>
            <person name="Dekumyoy P."/>
            <person name="Varona S."/>
            <person name="Cuesta I."/>
            <person name="Sumanam S."/>
            <person name="Adisakwattana P."/>
            <person name="Gasser R.B."/>
            <person name="Hernandez-Gonzalez A."/>
            <person name="Young N.D."/>
            <person name="Perteguer M.J."/>
        </authorList>
    </citation>
    <scope>NUCLEOTIDE SEQUENCE [LARGE SCALE GENOMIC DNA]</scope>
    <source>
        <strain evidence="2">AL3</strain>
        <tissue evidence="2">Liver</tissue>
    </source>
</reference>